<dbReference type="SUPFAM" id="SSF56112">
    <property type="entry name" value="Protein kinase-like (PK-like)"/>
    <property type="match status" value="1"/>
</dbReference>
<keyword evidence="4" id="KW-1185">Reference proteome</keyword>
<dbReference type="PANTHER" id="PTHR38248">
    <property type="entry name" value="FUNK1 6"/>
    <property type="match status" value="1"/>
</dbReference>
<feature type="compositionally biased region" description="Basic and acidic residues" evidence="1">
    <location>
        <begin position="336"/>
        <end position="345"/>
    </location>
</feature>
<dbReference type="EMBL" id="BPWL01000011">
    <property type="protein sequence ID" value="GJJ15669.1"/>
    <property type="molecule type" value="Genomic_DNA"/>
</dbReference>
<reference evidence="3" key="1">
    <citation type="submission" date="2021-10" db="EMBL/GenBank/DDBJ databases">
        <title>De novo Genome Assembly of Clathrus columnatus (Basidiomycota, Fungi) Using Illumina and Nanopore Sequence Data.</title>
        <authorList>
            <person name="Ogiso-Tanaka E."/>
            <person name="Itagaki H."/>
            <person name="Hosoya T."/>
            <person name="Hosaka K."/>
        </authorList>
    </citation>
    <scope>NUCLEOTIDE SEQUENCE</scope>
    <source>
        <strain evidence="3">MO-923</strain>
    </source>
</reference>
<evidence type="ECO:0000256" key="1">
    <source>
        <dbReference type="SAM" id="MobiDB-lite"/>
    </source>
</evidence>
<dbReference type="Pfam" id="PF17667">
    <property type="entry name" value="Pkinase_fungal"/>
    <property type="match status" value="1"/>
</dbReference>
<dbReference type="Gene3D" id="1.10.510.10">
    <property type="entry name" value="Transferase(Phosphotransferase) domain 1"/>
    <property type="match status" value="1"/>
</dbReference>
<dbReference type="InterPro" id="IPR040976">
    <property type="entry name" value="Pkinase_fungal"/>
</dbReference>
<dbReference type="GO" id="GO:0004672">
    <property type="term" value="F:protein kinase activity"/>
    <property type="evidence" value="ECO:0007669"/>
    <property type="project" value="InterPro"/>
</dbReference>
<dbReference type="PROSITE" id="PS00109">
    <property type="entry name" value="PROTEIN_KINASE_TYR"/>
    <property type="match status" value="1"/>
</dbReference>
<feature type="region of interest" description="Disordered" evidence="1">
    <location>
        <begin position="319"/>
        <end position="364"/>
    </location>
</feature>
<protein>
    <recommendedName>
        <fullName evidence="2">Fungal-type protein kinase domain-containing protein</fullName>
    </recommendedName>
</protein>
<sequence length="364" mass="41724">MHIHTRTFIAYSTSRQYNVFLKDSWRLDSQAPEHEIYAKLHANNVPHLPVLAGNDIFNQTTLTQDVLRENPIWVRVQPKPLRKHRHYRLILKEIAIPLTHSAAFKAGILHRDISSGNIMIYNNGGLLIDWDLSKSTKDSGARKSERTGTWRFIACRLVEDPTAVQGLTDDVESFIHVLTWVSFRYAKHNLTDERVDASIALIFDHAYYEKGLAKGGHAKINHLNFPSQLMKTEFENPSLKTLLTRITKTISFRYRTEPSLEDADDDEATLDRLLNVYRKRLGTLNNSEWIINELASALKLPNWPANDEAKKFETTQIARSTTHTRGQFPLSSLKRKSSEDVEGKNKKSRALSKSNSDIYFPSSR</sequence>
<name>A0AAV5ASD3_9AGAM</name>
<feature type="domain" description="Fungal-type protein kinase" evidence="2">
    <location>
        <begin position="100"/>
        <end position="181"/>
    </location>
</feature>
<accession>A0AAV5ASD3</accession>
<dbReference type="InterPro" id="IPR011009">
    <property type="entry name" value="Kinase-like_dom_sf"/>
</dbReference>
<gene>
    <name evidence="3" type="ORF">Clacol_009947</name>
</gene>
<feature type="compositionally biased region" description="Polar residues" evidence="1">
    <location>
        <begin position="351"/>
        <end position="364"/>
    </location>
</feature>
<dbReference type="PANTHER" id="PTHR38248:SF2">
    <property type="entry name" value="FUNK1 11"/>
    <property type="match status" value="1"/>
</dbReference>
<dbReference type="Proteomes" id="UP001050691">
    <property type="component" value="Unassembled WGS sequence"/>
</dbReference>
<organism evidence="3 4">
    <name type="scientific">Clathrus columnatus</name>
    <dbReference type="NCBI Taxonomy" id="1419009"/>
    <lineage>
        <taxon>Eukaryota</taxon>
        <taxon>Fungi</taxon>
        <taxon>Dikarya</taxon>
        <taxon>Basidiomycota</taxon>
        <taxon>Agaricomycotina</taxon>
        <taxon>Agaricomycetes</taxon>
        <taxon>Phallomycetidae</taxon>
        <taxon>Phallales</taxon>
        <taxon>Clathraceae</taxon>
        <taxon>Clathrus</taxon>
    </lineage>
</organism>
<evidence type="ECO:0000259" key="2">
    <source>
        <dbReference type="Pfam" id="PF17667"/>
    </source>
</evidence>
<proteinExistence type="predicted"/>
<evidence type="ECO:0000313" key="4">
    <source>
        <dbReference type="Proteomes" id="UP001050691"/>
    </source>
</evidence>
<evidence type="ECO:0000313" key="3">
    <source>
        <dbReference type="EMBL" id="GJJ15669.1"/>
    </source>
</evidence>
<comment type="caution">
    <text evidence="3">The sequence shown here is derived from an EMBL/GenBank/DDBJ whole genome shotgun (WGS) entry which is preliminary data.</text>
</comment>
<dbReference type="InterPro" id="IPR008266">
    <property type="entry name" value="Tyr_kinase_AS"/>
</dbReference>
<dbReference type="AlphaFoldDB" id="A0AAV5ASD3"/>